<feature type="domain" description="UvrD-like helicase ATP-binding" evidence="16">
    <location>
        <begin position="14"/>
        <end position="325"/>
    </location>
</feature>
<dbReference type="PANTHER" id="PTHR11070">
    <property type="entry name" value="UVRD / RECB / PCRA DNA HELICASE FAMILY MEMBER"/>
    <property type="match status" value="1"/>
</dbReference>
<keyword evidence="5 15" id="KW-0378">Hydrolase</keyword>
<dbReference type="InterPro" id="IPR013986">
    <property type="entry name" value="DExx_box_DNA_helicase_dom_sf"/>
</dbReference>
<comment type="catalytic activity">
    <reaction evidence="12">
        <text>Couples ATP hydrolysis with the unwinding of duplex DNA by translocating in the 3'-5' direction.</text>
        <dbReference type="EC" id="5.6.2.4"/>
    </reaction>
</comment>
<evidence type="ECO:0000256" key="15">
    <source>
        <dbReference type="PROSITE-ProRule" id="PRU00560"/>
    </source>
</evidence>
<keyword evidence="6 15" id="KW-0347">Helicase</keyword>
<gene>
    <name evidence="18" type="ORF">AFE02nite_23990</name>
</gene>
<evidence type="ECO:0000256" key="13">
    <source>
        <dbReference type="ARBA" id="ARBA00034808"/>
    </source>
</evidence>
<dbReference type="PANTHER" id="PTHR11070:SF59">
    <property type="entry name" value="DNA 3'-5' HELICASE"/>
    <property type="match status" value="1"/>
</dbReference>
<evidence type="ECO:0000256" key="2">
    <source>
        <dbReference type="ARBA" id="ARBA00022722"/>
    </source>
</evidence>
<comment type="catalytic activity">
    <reaction evidence="14">
        <text>ATP + H2O = ADP + phosphate + H(+)</text>
        <dbReference type="Rhea" id="RHEA:13065"/>
        <dbReference type="ChEBI" id="CHEBI:15377"/>
        <dbReference type="ChEBI" id="CHEBI:15378"/>
        <dbReference type="ChEBI" id="CHEBI:30616"/>
        <dbReference type="ChEBI" id="CHEBI:43474"/>
        <dbReference type="ChEBI" id="CHEBI:456216"/>
        <dbReference type="EC" id="5.6.2.4"/>
    </reaction>
</comment>
<dbReference type="GO" id="GO:0005829">
    <property type="term" value="C:cytosol"/>
    <property type="evidence" value="ECO:0007669"/>
    <property type="project" value="TreeGrafter"/>
</dbReference>
<dbReference type="EMBL" id="BJYK01000009">
    <property type="protein sequence ID" value="GEN80665.1"/>
    <property type="molecule type" value="Genomic_DNA"/>
</dbReference>
<evidence type="ECO:0000259" key="17">
    <source>
        <dbReference type="PROSITE" id="PS51217"/>
    </source>
</evidence>
<dbReference type="Gene3D" id="3.90.320.10">
    <property type="match status" value="1"/>
</dbReference>
<dbReference type="OrthoDB" id="5240387at2"/>
<dbReference type="InterPro" id="IPR038726">
    <property type="entry name" value="PDDEXK_AddAB-type"/>
</dbReference>
<dbReference type="Pfam" id="PF12705">
    <property type="entry name" value="PDDEXK_1"/>
    <property type="match status" value="1"/>
</dbReference>
<evidence type="ECO:0000256" key="8">
    <source>
        <dbReference type="ARBA" id="ARBA00022840"/>
    </source>
</evidence>
<comment type="caution">
    <text evidence="18">The sequence shown here is derived from an EMBL/GenBank/DDBJ whole genome shotgun (WGS) entry which is preliminary data.</text>
</comment>
<evidence type="ECO:0000256" key="4">
    <source>
        <dbReference type="ARBA" id="ARBA00022763"/>
    </source>
</evidence>
<dbReference type="PROSITE" id="PS51198">
    <property type="entry name" value="UVRD_HELICASE_ATP_BIND"/>
    <property type="match status" value="1"/>
</dbReference>
<dbReference type="SUPFAM" id="SSF52540">
    <property type="entry name" value="P-loop containing nucleoside triphosphate hydrolases"/>
    <property type="match status" value="1"/>
</dbReference>
<evidence type="ECO:0000256" key="10">
    <source>
        <dbReference type="ARBA" id="ARBA00023204"/>
    </source>
</evidence>
<dbReference type="RefSeq" id="WP_146819738.1">
    <property type="nucleotide sequence ID" value="NZ_BJYK01000009.1"/>
</dbReference>
<evidence type="ECO:0000256" key="12">
    <source>
        <dbReference type="ARBA" id="ARBA00034617"/>
    </source>
</evidence>
<evidence type="ECO:0000256" key="1">
    <source>
        <dbReference type="ARBA" id="ARBA00009922"/>
    </source>
</evidence>
<keyword evidence="11" id="KW-0413">Isomerase</keyword>
<dbReference type="Gene3D" id="3.40.50.300">
    <property type="entry name" value="P-loop containing nucleotide triphosphate hydrolases"/>
    <property type="match status" value="2"/>
</dbReference>
<dbReference type="GO" id="GO:0004527">
    <property type="term" value="F:exonuclease activity"/>
    <property type="evidence" value="ECO:0007669"/>
    <property type="project" value="UniProtKB-KW"/>
</dbReference>
<dbReference type="Pfam" id="PF00580">
    <property type="entry name" value="UvrD-helicase"/>
    <property type="match status" value="1"/>
</dbReference>
<accession>A0A511YZP3</accession>
<protein>
    <recommendedName>
        <fullName evidence="13">DNA 3'-5' helicase</fullName>
        <ecNumber evidence="13">5.6.2.4</ecNumber>
    </recommendedName>
</protein>
<dbReference type="InterPro" id="IPR011604">
    <property type="entry name" value="PDDEXK-like_dom_sf"/>
</dbReference>
<dbReference type="AlphaFoldDB" id="A0A511YZP3"/>
<evidence type="ECO:0000256" key="6">
    <source>
        <dbReference type="ARBA" id="ARBA00022806"/>
    </source>
</evidence>
<evidence type="ECO:0000256" key="3">
    <source>
        <dbReference type="ARBA" id="ARBA00022741"/>
    </source>
</evidence>
<organism evidence="18 19">
    <name type="scientific">Actinotalea fermentans</name>
    <dbReference type="NCBI Taxonomy" id="43671"/>
    <lineage>
        <taxon>Bacteria</taxon>
        <taxon>Bacillati</taxon>
        <taxon>Actinomycetota</taxon>
        <taxon>Actinomycetes</taxon>
        <taxon>Micrococcales</taxon>
        <taxon>Cellulomonadaceae</taxon>
        <taxon>Actinotalea</taxon>
    </lineage>
</organism>
<dbReference type="Gene3D" id="1.10.486.10">
    <property type="entry name" value="PCRA, domain 4"/>
    <property type="match status" value="1"/>
</dbReference>
<dbReference type="PROSITE" id="PS51217">
    <property type="entry name" value="UVRD_HELICASE_CTER"/>
    <property type="match status" value="1"/>
</dbReference>
<evidence type="ECO:0000256" key="5">
    <source>
        <dbReference type="ARBA" id="ARBA00022801"/>
    </source>
</evidence>
<proteinExistence type="inferred from homology"/>
<keyword evidence="2" id="KW-0540">Nuclease</keyword>
<keyword evidence="9" id="KW-0238">DNA-binding</keyword>
<keyword evidence="7" id="KW-0269">Exonuclease</keyword>
<dbReference type="Pfam" id="PF13361">
    <property type="entry name" value="UvrD_C"/>
    <property type="match status" value="1"/>
</dbReference>
<dbReference type="InterPro" id="IPR014016">
    <property type="entry name" value="UvrD-like_ATP-bd"/>
</dbReference>
<reference evidence="18 19" key="1">
    <citation type="submission" date="2019-07" db="EMBL/GenBank/DDBJ databases">
        <title>Whole genome shotgun sequence of Actinotalea fermentans NBRC 105374.</title>
        <authorList>
            <person name="Hosoyama A."/>
            <person name="Uohara A."/>
            <person name="Ohji S."/>
            <person name="Ichikawa N."/>
        </authorList>
    </citation>
    <scope>NUCLEOTIDE SEQUENCE [LARGE SCALE GENOMIC DNA]</scope>
    <source>
        <strain evidence="18 19">NBRC 105374</strain>
    </source>
</reference>
<dbReference type="GO" id="GO:0000725">
    <property type="term" value="P:recombinational repair"/>
    <property type="evidence" value="ECO:0007669"/>
    <property type="project" value="TreeGrafter"/>
</dbReference>
<dbReference type="InterPro" id="IPR027417">
    <property type="entry name" value="P-loop_NTPase"/>
</dbReference>
<dbReference type="EC" id="5.6.2.4" evidence="13"/>
<dbReference type="GO" id="GO:0033202">
    <property type="term" value="C:DNA helicase complex"/>
    <property type="evidence" value="ECO:0007669"/>
    <property type="project" value="TreeGrafter"/>
</dbReference>
<evidence type="ECO:0000256" key="11">
    <source>
        <dbReference type="ARBA" id="ARBA00023235"/>
    </source>
</evidence>
<dbReference type="InterPro" id="IPR014017">
    <property type="entry name" value="DNA_helicase_UvrD-like_C"/>
</dbReference>
<keyword evidence="8 15" id="KW-0067">ATP-binding</keyword>
<evidence type="ECO:0000256" key="9">
    <source>
        <dbReference type="ARBA" id="ARBA00023125"/>
    </source>
</evidence>
<feature type="domain" description="UvrD-like helicase C-terminal" evidence="17">
    <location>
        <begin position="326"/>
        <end position="631"/>
    </location>
</feature>
<feature type="binding site" evidence="15">
    <location>
        <begin position="35"/>
        <end position="42"/>
    </location>
    <ligand>
        <name>ATP</name>
        <dbReference type="ChEBI" id="CHEBI:30616"/>
    </ligand>
</feature>
<keyword evidence="4" id="KW-0227">DNA damage</keyword>
<name>A0A511YZP3_9CELL</name>
<sequence length="1073" mass="112249">MPALRPPDPRAPWPAPDADQARAIAHRGRALLVRGAPGTGKTTTALHLVADRVTSGELATDDVLLLAPTRRAAARLRDELSARLRRTTGAPVVRTPSSAAFAVLRARATLLGEPAPLLISGPEQDLVLADLLAGHAEGEGVPIAWPASVPEQARTLRAFRDELRDLLMRAAERGLGPADLARLGRTHGRPEWEAAAALYAEYLDVTRLRSGTPDAGARYDPAVIVDEAAEALHAWEDEVSAPRPRWRLVVVDDHQESTAATARLLHVLAGDGAELVLVADPDAAVQTFRGASPGLVERATLAPAGSELGAFAADEVVLTRVWRHGAEVRSVVRTVTEQIRGPGRAHRAAAAGQPGRRDDAPAVTVALLRSPAQESAHVAYLLRSAYLHGGVPWRRMAVVVRSGAQVSALRRTLVDAGVPVAVSGSDVPLRAEPAVRPMLLALDVATRDQPATAAEVADLLTTSLGGLDAVGLRRLRRALRAQERAEGGERTSDELLLEVVGDPVRAAQLPGVVRRGAQRLAQALADGRAALAAGGGAPEVLWAMWAAADVAASWQRTALTGGPAGARVDRDLDAVLALFTAAEQFVDRFPQAPAAAFVEHLRAQDLPADSLAPQADQAGAVELLTAAGAAGGEWDLVVVAGVQEGVWPDLRLRDQLLGAQHLVEVLAGRAAPGDGGPERYAQARAAVLDDELRAFAVAVSRARTRLVVTAVRDADHAPSGLVELVQPGPDDDAEPDPRVASVSAALDLRAVVAQARSWLESDVARAPATVGPAEAAAHPAARLLARLVAAGVPGADPGGWYGVGGASTHAPLWPADAVVPLTPSTLETASSCALRWALEGAGGTSADSTEQSLGTLVHAIAAELPQGSHAELAAALDARWSSLDLPEGWVGTQQRRRADSMIRQLAAYLRDAGEVVAVEQPFTAELGEAGRVVLRGVVDRLERVVDPDGEPQLRVVDLKTGKNAVSQEEAARHPQLGAYQLAVEAGAFDDVADGVRTGGAALVYVGTANQDYTTRDQRPLPQDPAPTWAADLVSGVADAVRQSAMVASTGDMCRFCAVRRSCPLQEEGRVVGS</sequence>
<evidence type="ECO:0000313" key="19">
    <source>
        <dbReference type="Proteomes" id="UP000321484"/>
    </source>
</evidence>
<dbReference type="Proteomes" id="UP000321484">
    <property type="component" value="Unassembled WGS sequence"/>
</dbReference>
<evidence type="ECO:0000313" key="18">
    <source>
        <dbReference type="EMBL" id="GEN80665.1"/>
    </source>
</evidence>
<dbReference type="GO" id="GO:0043138">
    <property type="term" value="F:3'-5' DNA helicase activity"/>
    <property type="evidence" value="ECO:0007669"/>
    <property type="project" value="UniProtKB-EC"/>
</dbReference>
<dbReference type="InterPro" id="IPR000212">
    <property type="entry name" value="DNA_helicase_UvrD/REP"/>
</dbReference>
<dbReference type="Gene3D" id="1.10.10.160">
    <property type="match status" value="1"/>
</dbReference>
<evidence type="ECO:0000256" key="7">
    <source>
        <dbReference type="ARBA" id="ARBA00022839"/>
    </source>
</evidence>
<dbReference type="GO" id="GO:0003677">
    <property type="term" value="F:DNA binding"/>
    <property type="evidence" value="ECO:0007669"/>
    <property type="project" value="UniProtKB-KW"/>
</dbReference>
<keyword evidence="3 15" id="KW-0547">Nucleotide-binding</keyword>
<dbReference type="GO" id="GO:0005524">
    <property type="term" value="F:ATP binding"/>
    <property type="evidence" value="ECO:0007669"/>
    <property type="project" value="UniProtKB-UniRule"/>
</dbReference>
<evidence type="ECO:0000256" key="14">
    <source>
        <dbReference type="ARBA" id="ARBA00048988"/>
    </source>
</evidence>
<keyword evidence="19" id="KW-1185">Reference proteome</keyword>
<keyword evidence="10" id="KW-0234">DNA repair</keyword>
<comment type="similarity">
    <text evidence="1">Belongs to the helicase family. UvrD subfamily.</text>
</comment>
<evidence type="ECO:0000259" key="16">
    <source>
        <dbReference type="PROSITE" id="PS51198"/>
    </source>
</evidence>